<reference evidence="2" key="1">
    <citation type="submission" date="2022-01" db="EMBL/GenBank/DDBJ databases">
        <authorList>
            <person name="Criscuolo A."/>
        </authorList>
    </citation>
    <scope>NUCLEOTIDE SEQUENCE</scope>
    <source>
        <strain evidence="2">CIP111893</strain>
    </source>
</reference>
<dbReference type="Proteomes" id="UP000838686">
    <property type="component" value="Unassembled WGS sequence"/>
</dbReference>
<evidence type="ECO:0000313" key="3">
    <source>
        <dbReference type="Proteomes" id="UP000838686"/>
    </source>
</evidence>
<evidence type="ECO:0000313" key="2">
    <source>
        <dbReference type="EMBL" id="CAH1207147.1"/>
    </source>
</evidence>
<evidence type="ECO:0000259" key="1">
    <source>
        <dbReference type="Pfam" id="PF13625"/>
    </source>
</evidence>
<dbReference type="RefSeq" id="WP_236343012.1">
    <property type="nucleotide sequence ID" value="NZ_CAKMMF010000013.1"/>
</dbReference>
<name>A0ABM9CA28_9BACL</name>
<accession>A0ABM9CA28</accession>
<comment type="caution">
    <text evidence="2">The sequence shown here is derived from an EMBL/GenBank/DDBJ whole genome shotgun (WGS) entry which is preliminary data.</text>
</comment>
<gene>
    <name evidence="2" type="ORF">PAECIP111893_02702</name>
</gene>
<organism evidence="2 3">
    <name type="scientific">Paenibacillus plantiphilus</name>
    <dbReference type="NCBI Taxonomy" id="2905650"/>
    <lineage>
        <taxon>Bacteria</taxon>
        <taxon>Bacillati</taxon>
        <taxon>Bacillota</taxon>
        <taxon>Bacilli</taxon>
        <taxon>Bacillales</taxon>
        <taxon>Paenibacillaceae</taxon>
        <taxon>Paenibacillus</taxon>
    </lineage>
</organism>
<dbReference type="Pfam" id="PF13625">
    <property type="entry name" value="Helicase_C_3"/>
    <property type="match status" value="1"/>
</dbReference>
<feature type="domain" description="Helicase XPB/Ssl2 N-terminal" evidence="1">
    <location>
        <begin position="350"/>
        <end position="426"/>
    </location>
</feature>
<protein>
    <recommendedName>
        <fullName evidence="1">Helicase XPB/Ssl2 N-terminal domain-containing protein</fullName>
    </recommendedName>
</protein>
<proteinExistence type="predicted"/>
<sequence>MNLRDMIDKLSYSQVERFAQSTIWSHMDLEEWMKDSPLALDGVHAAWSKLSGQQCKVLATIVSRFGASPFLEEQLLQEADRGMTGSAYRLGLLSLAEAGIVFIVRKGWGERLYFLPRDMYFHWHRIIYERHTGVKPLAETAAFWSDRVTPPMLSLQLLHTLAELQRSGMKWTAKRLLSKRTIDRSAAHIMIKQCAALDLIFGSSSSPPLIGYPLPLAIVLDLAMRCHLLAAAPAAFFIQEKKLAEWLRLTMEEQEERLLRMVMEQYAVRCPSCAHAAARLSGLPMLQWFEIEIEDASAQHWCEWMADMGWMELAWSEGKQVFRWLVTPWPYERRKAAASDAHNNNQRIAIASDGNIYVPPYASSALRWQMEMIAEREQSESIAVYRMNVRSLKHAAGLGYTPQQIAELLEHASGERLPDLVYADLSSSMNNDALDMQRILNLGSDGSEQRTAALLHDPASCHLYEPIVDFPTGKSLFQGLEETPSNWLNQYRNYHHTTRRELLERALSWRISVKLQCGEDAVSFVPERIETAADGWAVVGYTEKTGDILHMRLEPAMWQEMMLEFPHPH</sequence>
<dbReference type="InterPro" id="IPR032830">
    <property type="entry name" value="XPB/Ssl2_N"/>
</dbReference>
<keyword evidence="3" id="KW-1185">Reference proteome</keyword>
<dbReference type="EMBL" id="CAKMMF010000013">
    <property type="protein sequence ID" value="CAH1207147.1"/>
    <property type="molecule type" value="Genomic_DNA"/>
</dbReference>